<evidence type="ECO:0000313" key="4">
    <source>
        <dbReference type="Proteomes" id="UP001156691"/>
    </source>
</evidence>
<reference evidence="4" key="1">
    <citation type="journal article" date="2019" name="Int. J. Syst. Evol. Microbiol.">
        <title>The Global Catalogue of Microorganisms (GCM) 10K type strain sequencing project: providing services to taxonomists for standard genome sequencing and annotation.</title>
        <authorList>
            <consortium name="The Broad Institute Genomics Platform"/>
            <consortium name="The Broad Institute Genome Sequencing Center for Infectious Disease"/>
            <person name="Wu L."/>
            <person name="Ma J."/>
        </authorList>
    </citation>
    <scope>NUCLEOTIDE SEQUENCE [LARGE SCALE GENOMIC DNA]</scope>
    <source>
        <strain evidence="4">NBRC 112416</strain>
    </source>
</reference>
<gene>
    <name evidence="3" type="ORF">GCM10010862_18780</name>
</gene>
<protein>
    <recommendedName>
        <fullName evidence="2">N-acetyltransferase domain-containing protein</fullName>
    </recommendedName>
</protein>
<feature type="compositionally biased region" description="Polar residues" evidence="1">
    <location>
        <begin position="1"/>
        <end position="13"/>
    </location>
</feature>
<dbReference type="EMBL" id="BSNS01000008">
    <property type="protein sequence ID" value="GLQ54619.1"/>
    <property type="molecule type" value="Genomic_DNA"/>
</dbReference>
<dbReference type="InterPro" id="IPR016181">
    <property type="entry name" value="Acyl_CoA_acyltransferase"/>
</dbReference>
<keyword evidence="4" id="KW-1185">Reference proteome</keyword>
<dbReference type="Proteomes" id="UP001156691">
    <property type="component" value="Unassembled WGS sequence"/>
</dbReference>
<evidence type="ECO:0000313" key="3">
    <source>
        <dbReference type="EMBL" id="GLQ54619.1"/>
    </source>
</evidence>
<dbReference type="Pfam" id="PF00583">
    <property type="entry name" value="Acetyltransf_1"/>
    <property type="match status" value="1"/>
</dbReference>
<dbReference type="Gene3D" id="3.40.630.30">
    <property type="match status" value="1"/>
</dbReference>
<dbReference type="InterPro" id="IPR000182">
    <property type="entry name" value="GNAT_dom"/>
</dbReference>
<organism evidence="3 4">
    <name type="scientific">Devosia nitrariae</name>
    <dbReference type="NCBI Taxonomy" id="2071872"/>
    <lineage>
        <taxon>Bacteria</taxon>
        <taxon>Pseudomonadati</taxon>
        <taxon>Pseudomonadota</taxon>
        <taxon>Alphaproteobacteria</taxon>
        <taxon>Hyphomicrobiales</taxon>
        <taxon>Devosiaceae</taxon>
        <taxon>Devosia</taxon>
    </lineage>
</organism>
<dbReference type="RefSeq" id="WP_284340070.1">
    <property type="nucleotide sequence ID" value="NZ_BSNS01000008.1"/>
</dbReference>
<feature type="region of interest" description="Disordered" evidence="1">
    <location>
        <begin position="1"/>
        <end position="22"/>
    </location>
</feature>
<proteinExistence type="predicted"/>
<name>A0ABQ5W440_9HYPH</name>
<dbReference type="SUPFAM" id="SSF55729">
    <property type="entry name" value="Acyl-CoA N-acyltransferases (Nat)"/>
    <property type="match status" value="1"/>
</dbReference>
<evidence type="ECO:0000256" key="1">
    <source>
        <dbReference type="SAM" id="MobiDB-lite"/>
    </source>
</evidence>
<accession>A0ABQ5W440</accession>
<feature type="domain" description="N-acetyltransferase" evidence="2">
    <location>
        <begin position="40"/>
        <end position="178"/>
    </location>
</feature>
<dbReference type="PROSITE" id="PS51186">
    <property type="entry name" value="GNAT"/>
    <property type="match status" value="1"/>
</dbReference>
<evidence type="ECO:0000259" key="2">
    <source>
        <dbReference type="PROSITE" id="PS51186"/>
    </source>
</evidence>
<sequence length="206" mass="23704">MSETIELQQTTSAPAAETPRERPYRAATFADIDLVHERLMEAIETSPFYIPEFKTYEKARLTKDHLAGLIEADPFHIMIFERDGAPAAFMISGPELGTLWLYWSYVFPEHRRSSLGAHGMRAFIEHWNDGRFHKIATYTKAGNDVAALIMKRYGYSLTATLEKHIFGEDYLLYERPLTKTVSGYDRGMQGGVSAKVRRRIRRLLKR</sequence>
<comment type="caution">
    <text evidence="3">The sequence shown here is derived from an EMBL/GenBank/DDBJ whole genome shotgun (WGS) entry which is preliminary data.</text>
</comment>